<gene>
    <name evidence="1" type="ORF">nieznany_15</name>
</gene>
<name>A0A6B9WZA5_9CAUD</name>
<keyword evidence="2" id="KW-1185">Reference proteome</keyword>
<accession>A0A6B9WZA5</accession>
<reference evidence="2" key="1">
    <citation type="submission" date="2019-12" db="EMBL/GenBank/DDBJ databases">
        <authorList>
            <person name="Olsen N.S."/>
            <person name="Junco L.M.F."/>
            <person name="Kot W."/>
            <person name="Hansen L.H."/>
        </authorList>
    </citation>
    <scope>NUCLEOTIDE SEQUENCE [LARGE SCALE GENOMIC DNA]</scope>
</reference>
<sequence>MNIPDDFYTHENSWRKALERLIELEPVTGEPDEDNRGFWEHELRAFNHAYEQLHKGCPHDGATYYDMSGRERCGMCGGDI</sequence>
<dbReference type="Proteomes" id="UP000464223">
    <property type="component" value="Segment"/>
</dbReference>
<evidence type="ECO:0000313" key="2">
    <source>
        <dbReference type="Proteomes" id="UP000464223"/>
    </source>
</evidence>
<proteinExistence type="predicted"/>
<evidence type="ECO:0000313" key="1">
    <source>
        <dbReference type="EMBL" id="QHR69348.1"/>
    </source>
</evidence>
<dbReference type="EMBL" id="MN850598">
    <property type="protein sequence ID" value="QHR69348.1"/>
    <property type="molecule type" value="Genomic_DNA"/>
</dbReference>
<organism evidence="1 2">
    <name type="scientific">Escherichia phage nieznany</name>
    <dbReference type="NCBI Taxonomy" id="2696432"/>
    <lineage>
        <taxon>Viruses</taxon>
        <taxon>Duplodnaviria</taxon>
        <taxon>Heunggongvirae</taxon>
        <taxon>Uroviricota</taxon>
        <taxon>Caudoviricetes</taxon>
        <taxon>Stephanstirmvirinae</taxon>
        <taxon>Phapecoctavirus</taxon>
        <taxon>Phapecoctavirus nieznany</taxon>
    </lineage>
</organism>
<protein>
    <submittedName>
        <fullName evidence="1">Uncharacterized protein</fullName>
    </submittedName>
</protein>